<dbReference type="NCBIfam" id="TIGR00401">
    <property type="entry name" value="msrA"/>
    <property type="match status" value="1"/>
</dbReference>
<sequence length="184" mass="21567">MMSEKLEKATFANGCFWCTEAVFQRFKGIYNVKSGYTGGFIKNPPYREVCQGRTGHAEGIQFDYDPSIISYQELLQVFFTTHDPTTLNRQGNDVGTQYRSAIFYHTEEQKQKAENFIKYLDSEQVFDSKIVTEVTKAEVFYPAEEEHDSYYNKNKMQGYCQFIINPKVNKIKQLYQDKLQEVYL</sequence>
<dbReference type="InterPro" id="IPR036509">
    <property type="entry name" value="Met_Sox_Rdtase_MsrA_sf"/>
</dbReference>
<comment type="catalytic activity">
    <reaction evidence="3 4">
        <text>[thioredoxin]-disulfide + L-methionine + H2O = L-methionine (S)-S-oxide + [thioredoxin]-dithiol</text>
        <dbReference type="Rhea" id="RHEA:19993"/>
        <dbReference type="Rhea" id="RHEA-COMP:10698"/>
        <dbReference type="Rhea" id="RHEA-COMP:10700"/>
        <dbReference type="ChEBI" id="CHEBI:15377"/>
        <dbReference type="ChEBI" id="CHEBI:29950"/>
        <dbReference type="ChEBI" id="CHEBI:50058"/>
        <dbReference type="ChEBI" id="CHEBI:57844"/>
        <dbReference type="ChEBI" id="CHEBI:58772"/>
        <dbReference type="EC" id="1.8.4.11"/>
    </reaction>
</comment>
<keyword evidence="7" id="KW-1185">Reference proteome</keyword>
<dbReference type="Pfam" id="PF01625">
    <property type="entry name" value="PMSR"/>
    <property type="match status" value="1"/>
</dbReference>
<dbReference type="SUPFAM" id="SSF55068">
    <property type="entry name" value="Peptide methionine sulfoxide reductase"/>
    <property type="match status" value="1"/>
</dbReference>
<dbReference type="GO" id="GO:0008113">
    <property type="term" value="F:peptide-methionine (S)-S-oxide reductase activity"/>
    <property type="evidence" value="ECO:0007669"/>
    <property type="project" value="UniProtKB-UniRule"/>
</dbReference>
<dbReference type="EC" id="1.8.4.11" evidence="4"/>
<protein>
    <recommendedName>
        <fullName evidence="4">Peptide methionine sulfoxide reductase MsrA</fullName>
        <shortName evidence="4">Protein-methionine-S-oxide reductase</shortName>
        <ecNumber evidence="4">1.8.4.11</ecNumber>
    </recommendedName>
    <alternativeName>
        <fullName evidence="4">Peptide-methionine (S)-S-oxide reductase</fullName>
        <shortName evidence="4">Peptide Met(O) reductase</shortName>
    </alternativeName>
</protein>
<dbReference type="Gene3D" id="3.30.1060.10">
    <property type="entry name" value="Peptide methionine sulphoxide reductase MsrA"/>
    <property type="match status" value="1"/>
</dbReference>
<organism evidence="6 7">
    <name type="scientific">Leeuwenhoekiella aestuarii</name>
    <dbReference type="NCBI Taxonomy" id="2249426"/>
    <lineage>
        <taxon>Bacteria</taxon>
        <taxon>Pseudomonadati</taxon>
        <taxon>Bacteroidota</taxon>
        <taxon>Flavobacteriia</taxon>
        <taxon>Flavobacteriales</taxon>
        <taxon>Flavobacteriaceae</taxon>
        <taxon>Leeuwenhoekiella</taxon>
    </lineage>
</organism>
<keyword evidence="1 4" id="KW-0560">Oxidoreductase</keyword>
<dbReference type="HAMAP" id="MF_01401">
    <property type="entry name" value="MsrA"/>
    <property type="match status" value="1"/>
</dbReference>
<comment type="function">
    <text evidence="4">Has an important function as a repair enzyme for proteins that have been inactivated by oxidation. Catalyzes the reversible oxidation-reduction of methionine sulfoxide in proteins to methionine.</text>
</comment>
<dbReference type="GO" id="GO:0033744">
    <property type="term" value="F:L-methionine:thioredoxin-disulfide S-oxidoreductase activity"/>
    <property type="evidence" value="ECO:0007669"/>
    <property type="project" value="RHEA"/>
</dbReference>
<dbReference type="PANTHER" id="PTHR43774:SF1">
    <property type="entry name" value="PEPTIDE METHIONINE SULFOXIDE REDUCTASE MSRA 2"/>
    <property type="match status" value="1"/>
</dbReference>
<evidence type="ECO:0000256" key="3">
    <source>
        <dbReference type="ARBA" id="ARBA00048782"/>
    </source>
</evidence>
<dbReference type="Proteomes" id="UP000289821">
    <property type="component" value="Unassembled WGS sequence"/>
</dbReference>
<comment type="catalytic activity">
    <reaction evidence="2 4">
        <text>L-methionyl-[protein] + [thioredoxin]-disulfide + H2O = L-methionyl-(S)-S-oxide-[protein] + [thioredoxin]-dithiol</text>
        <dbReference type="Rhea" id="RHEA:14217"/>
        <dbReference type="Rhea" id="RHEA-COMP:10698"/>
        <dbReference type="Rhea" id="RHEA-COMP:10700"/>
        <dbReference type="Rhea" id="RHEA-COMP:12313"/>
        <dbReference type="Rhea" id="RHEA-COMP:12315"/>
        <dbReference type="ChEBI" id="CHEBI:15377"/>
        <dbReference type="ChEBI" id="CHEBI:16044"/>
        <dbReference type="ChEBI" id="CHEBI:29950"/>
        <dbReference type="ChEBI" id="CHEBI:44120"/>
        <dbReference type="ChEBI" id="CHEBI:50058"/>
        <dbReference type="EC" id="1.8.4.11"/>
    </reaction>
</comment>
<evidence type="ECO:0000256" key="1">
    <source>
        <dbReference type="ARBA" id="ARBA00023002"/>
    </source>
</evidence>
<dbReference type="PANTHER" id="PTHR43774">
    <property type="entry name" value="PEPTIDE METHIONINE SULFOXIDE REDUCTASE"/>
    <property type="match status" value="1"/>
</dbReference>
<evidence type="ECO:0000313" key="6">
    <source>
        <dbReference type="EMBL" id="RXG16872.1"/>
    </source>
</evidence>
<reference evidence="6 7" key="1">
    <citation type="submission" date="2018-07" db="EMBL/GenBank/DDBJ databases">
        <title>Leeuwenhoekiella genomics.</title>
        <authorList>
            <person name="Tahon G."/>
            <person name="Willems A."/>
        </authorList>
    </citation>
    <scope>NUCLEOTIDE SEQUENCE [LARGE SCALE GENOMIC DNA]</scope>
    <source>
        <strain evidence="6 7">R-50232</strain>
    </source>
</reference>
<evidence type="ECO:0000256" key="4">
    <source>
        <dbReference type="HAMAP-Rule" id="MF_01401"/>
    </source>
</evidence>
<comment type="similarity">
    <text evidence="4">Belongs to the MsrA Met sulfoxide reductase family.</text>
</comment>
<feature type="domain" description="Peptide methionine sulphoxide reductase MsrA" evidence="5">
    <location>
        <begin position="8"/>
        <end position="161"/>
    </location>
</feature>
<feature type="active site" evidence="4">
    <location>
        <position position="15"/>
    </location>
</feature>
<evidence type="ECO:0000313" key="7">
    <source>
        <dbReference type="Proteomes" id="UP000289821"/>
    </source>
</evidence>
<name>A0A4Q0NZU9_9FLAO</name>
<proteinExistence type="inferred from homology"/>
<accession>A0A4Q0NZU9</accession>
<dbReference type="AlphaFoldDB" id="A0A4Q0NZU9"/>
<evidence type="ECO:0000259" key="5">
    <source>
        <dbReference type="Pfam" id="PF01625"/>
    </source>
</evidence>
<dbReference type="InterPro" id="IPR002569">
    <property type="entry name" value="Met_Sox_Rdtase_MsrA_dom"/>
</dbReference>
<gene>
    <name evidence="4" type="primary">msrA</name>
    <name evidence="6" type="ORF">DSM04_102454</name>
</gene>
<dbReference type="EMBL" id="QOVI01000002">
    <property type="protein sequence ID" value="RXG16872.1"/>
    <property type="molecule type" value="Genomic_DNA"/>
</dbReference>
<comment type="caution">
    <text evidence="6">The sequence shown here is derived from an EMBL/GenBank/DDBJ whole genome shotgun (WGS) entry which is preliminary data.</text>
</comment>
<evidence type="ECO:0000256" key="2">
    <source>
        <dbReference type="ARBA" id="ARBA00047806"/>
    </source>
</evidence>